<dbReference type="PROSITE" id="PS50092">
    <property type="entry name" value="TSP1"/>
    <property type="match status" value="1"/>
</dbReference>
<dbReference type="EMBL" id="CAIIXF020000001">
    <property type="protein sequence ID" value="CAH1774643.1"/>
    <property type="molecule type" value="Genomic_DNA"/>
</dbReference>
<feature type="region of interest" description="Disordered" evidence="14">
    <location>
        <begin position="519"/>
        <end position="557"/>
    </location>
</feature>
<dbReference type="Gene3D" id="2.60.120.290">
    <property type="entry name" value="Spermadhesin, CUB domain"/>
    <property type="match status" value="1"/>
</dbReference>
<evidence type="ECO:0000256" key="6">
    <source>
        <dbReference type="ARBA" id="ARBA00022801"/>
    </source>
</evidence>
<comment type="cofactor">
    <cofactor evidence="12 13">
        <name>Zn(2+)</name>
        <dbReference type="ChEBI" id="CHEBI:29105"/>
    </cofactor>
    <text evidence="12 13">Binds 1 zinc ion per subunit.</text>
</comment>
<feature type="domain" description="Peptidase M12A" evidence="16">
    <location>
        <begin position="123"/>
        <end position="331"/>
    </location>
</feature>
<feature type="active site" evidence="12">
    <location>
        <position position="229"/>
    </location>
</feature>
<evidence type="ECO:0000259" key="15">
    <source>
        <dbReference type="PROSITE" id="PS01180"/>
    </source>
</evidence>
<evidence type="ECO:0000313" key="18">
    <source>
        <dbReference type="Proteomes" id="UP000749559"/>
    </source>
</evidence>
<evidence type="ECO:0000313" key="17">
    <source>
        <dbReference type="EMBL" id="CAH1774643.1"/>
    </source>
</evidence>
<evidence type="ECO:0000256" key="14">
    <source>
        <dbReference type="SAM" id="MobiDB-lite"/>
    </source>
</evidence>
<dbReference type="Proteomes" id="UP000749559">
    <property type="component" value="Unassembled WGS sequence"/>
</dbReference>
<feature type="binding site" evidence="12">
    <location>
        <position position="228"/>
    </location>
    <ligand>
        <name>Zn(2+)</name>
        <dbReference type="ChEBI" id="CHEBI:29105"/>
        <note>catalytic</note>
    </ligand>
</feature>
<dbReference type="Gene3D" id="3.40.390.10">
    <property type="entry name" value="Collagenase (Catalytic Domain)"/>
    <property type="match status" value="1"/>
</dbReference>
<dbReference type="GO" id="GO:0004222">
    <property type="term" value="F:metalloendopeptidase activity"/>
    <property type="evidence" value="ECO:0007669"/>
    <property type="project" value="UniProtKB-UniRule"/>
</dbReference>
<keyword evidence="8 12" id="KW-0482">Metalloprotease</keyword>
<dbReference type="PROSITE" id="PS51864">
    <property type="entry name" value="ASTACIN"/>
    <property type="match status" value="1"/>
</dbReference>
<dbReference type="PIRSF" id="PIRSF036365">
    <property type="entry name" value="Astacin_nematoda"/>
    <property type="match status" value="1"/>
</dbReference>
<comment type="caution">
    <text evidence="17">The sequence shown here is derived from an EMBL/GenBank/DDBJ whole genome shotgun (WGS) entry which is preliminary data.</text>
</comment>
<keyword evidence="7 12" id="KW-0862">Zinc</keyword>
<dbReference type="PRINTS" id="PR00480">
    <property type="entry name" value="ASTACIN"/>
</dbReference>
<dbReference type="AlphaFoldDB" id="A0A8S4N0E4"/>
<dbReference type="GO" id="GO:0008270">
    <property type="term" value="F:zinc ion binding"/>
    <property type="evidence" value="ECO:0007669"/>
    <property type="project" value="UniProtKB-UniRule"/>
</dbReference>
<protein>
    <recommendedName>
        <fullName evidence="13">Metalloendopeptidase</fullName>
        <ecNumber evidence="13">3.4.24.-</ecNumber>
    </recommendedName>
</protein>
<comment type="subcellular location">
    <subcellularLocation>
        <location evidence="1">Secreted</location>
    </subcellularLocation>
</comment>
<dbReference type="SMART" id="SM00209">
    <property type="entry name" value="TSP1"/>
    <property type="match status" value="1"/>
</dbReference>
<feature type="domain" description="CUB" evidence="15">
    <location>
        <begin position="379"/>
        <end position="498"/>
    </location>
</feature>
<dbReference type="PANTHER" id="PTHR10127:SF877">
    <property type="entry name" value="ZINC METALLOPROTEINASE NAS-34"/>
    <property type="match status" value="1"/>
</dbReference>
<feature type="binding site" evidence="12">
    <location>
        <position position="238"/>
    </location>
    <ligand>
        <name>Zn(2+)</name>
        <dbReference type="ChEBI" id="CHEBI:29105"/>
        <note>catalytic</note>
    </ligand>
</feature>
<dbReference type="PANTHER" id="PTHR10127">
    <property type="entry name" value="DISCOIDIN, CUB, EGF, LAMININ , AND ZINC METALLOPROTEASE DOMAIN CONTAINING"/>
    <property type="match status" value="1"/>
</dbReference>
<evidence type="ECO:0000256" key="12">
    <source>
        <dbReference type="PROSITE-ProRule" id="PRU01211"/>
    </source>
</evidence>
<keyword evidence="2" id="KW-0964">Secreted</keyword>
<evidence type="ECO:0000256" key="7">
    <source>
        <dbReference type="ARBA" id="ARBA00022833"/>
    </source>
</evidence>
<keyword evidence="5" id="KW-0732">Signal</keyword>
<sequence length="703" mass="80321">MRKYWNKPKGDHRNRIAVNPMIFLYIRSQKVMFYTSIAKCYLGDYADINKPYWKLASTAIMMKSPECALLLLICIFGFHNTIQGALNQVKYELHEGDIILNRQQTRLIEKTLKSKNQRNRSKRKIIPFRIFKESKWTFPIKYKFNYYPLNGGERWKAAIRKAIYKWENTTCIRFQEVLDHEEEPKSPYISFTNSQSGCFSYVGRQPNVVPQPINFDDGCLNSSGTLEHEIAHALGFWHEHARPDRDQYVRINSKNIVKTLESNFLKVPGVQSETYGVEYDYSSVMHYHEKAFSNQGVTLVALDDLYQSTMGQRVGLSFADIKVANIAYKCNWNCRPLPVGKSCKWGGYVDPNNCSQCVCPDGFGGRYCDGIESGKPDECSGFLNATIEPQLITSPDYPRHYQDFQHCNWRIIAPKGCRIVLRFVDYFEIFCKNDVCYHWLEIKYTKSLGLPGPRFCCKPEKMPEALISKTNEAVVLFRSDYKSETTHRGGFKLEYSLQLPDSSCEAALGLTTTLTTKTSAPTVPDISNHTDGNITTGDQTPPRTTPSRRTKPTAPPVEDQLCGGCTGPPNSIQPKCETESKCKLPSGLKVDCKKMSCCKNARAVNSTHCQVPTCRNWDPWSICSRSCGACGIQIRYRTCIYKNPDLEFQGSQERVCKTQVCKPECEEKVLCKLLRPWNEQHLCERLCKPCCKPYTEEDGQCVM</sequence>
<evidence type="ECO:0000256" key="10">
    <source>
        <dbReference type="ARBA" id="ARBA00023180"/>
    </source>
</evidence>
<evidence type="ECO:0000256" key="13">
    <source>
        <dbReference type="RuleBase" id="RU361183"/>
    </source>
</evidence>
<dbReference type="InterPro" id="IPR035914">
    <property type="entry name" value="Sperma_CUB_dom_sf"/>
</dbReference>
<feature type="compositionally biased region" description="Polar residues" evidence="14">
    <location>
        <begin position="525"/>
        <end position="539"/>
    </location>
</feature>
<dbReference type="SMART" id="SM00042">
    <property type="entry name" value="CUB"/>
    <property type="match status" value="1"/>
</dbReference>
<dbReference type="SUPFAM" id="SSF55486">
    <property type="entry name" value="Metalloproteases ('zincins'), catalytic domain"/>
    <property type="match status" value="1"/>
</dbReference>
<dbReference type="GO" id="GO:0005576">
    <property type="term" value="C:extracellular region"/>
    <property type="evidence" value="ECO:0007669"/>
    <property type="project" value="UniProtKB-SubCell"/>
</dbReference>
<dbReference type="InterPro" id="IPR024079">
    <property type="entry name" value="MetalloPept_cat_dom_sf"/>
</dbReference>
<evidence type="ECO:0000256" key="2">
    <source>
        <dbReference type="ARBA" id="ARBA00022525"/>
    </source>
</evidence>
<proteinExistence type="predicted"/>
<name>A0A8S4N0E4_OWEFU</name>
<dbReference type="SUPFAM" id="SSF82895">
    <property type="entry name" value="TSP-1 type 1 repeat"/>
    <property type="match status" value="1"/>
</dbReference>
<dbReference type="InterPro" id="IPR001506">
    <property type="entry name" value="Peptidase_M12A"/>
</dbReference>
<accession>A0A8S4N0E4</accession>
<dbReference type="Pfam" id="PF01400">
    <property type="entry name" value="Astacin"/>
    <property type="match status" value="1"/>
</dbReference>
<dbReference type="InterPro" id="IPR034035">
    <property type="entry name" value="Astacin-like_dom"/>
</dbReference>
<dbReference type="CDD" id="cd04280">
    <property type="entry name" value="ZnMc_astacin_like"/>
    <property type="match status" value="1"/>
</dbReference>
<dbReference type="GO" id="GO:0018996">
    <property type="term" value="P:molting cycle, collagen and cuticulin-based cuticle"/>
    <property type="evidence" value="ECO:0007669"/>
    <property type="project" value="InterPro"/>
</dbReference>
<gene>
    <name evidence="17" type="ORF">OFUS_LOCUS2064</name>
</gene>
<dbReference type="EC" id="3.4.24.-" evidence="13"/>
<keyword evidence="6 12" id="KW-0378">Hydrolase</keyword>
<evidence type="ECO:0000256" key="11">
    <source>
        <dbReference type="PROSITE-ProRule" id="PRU00059"/>
    </source>
</evidence>
<keyword evidence="18" id="KW-1185">Reference proteome</keyword>
<comment type="caution">
    <text evidence="11">Lacks conserved residue(s) required for the propagation of feature annotation.</text>
</comment>
<evidence type="ECO:0000256" key="8">
    <source>
        <dbReference type="ARBA" id="ARBA00023049"/>
    </source>
</evidence>
<evidence type="ECO:0000256" key="1">
    <source>
        <dbReference type="ARBA" id="ARBA00004613"/>
    </source>
</evidence>
<dbReference type="Gene3D" id="2.20.100.10">
    <property type="entry name" value="Thrombospondin type-1 (TSP1) repeat"/>
    <property type="match status" value="1"/>
</dbReference>
<dbReference type="SUPFAM" id="SSF49854">
    <property type="entry name" value="Spermadhesin, CUB domain"/>
    <property type="match status" value="1"/>
</dbReference>
<evidence type="ECO:0000256" key="9">
    <source>
        <dbReference type="ARBA" id="ARBA00023157"/>
    </source>
</evidence>
<keyword evidence="4 12" id="KW-0479">Metal-binding</keyword>
<feature type="binding site" evidence="12">
    <location>
        <position position="232"/>
    </location>
    <ligand>
        <name>Zn(2+)</name>
        <dbReference type="ChEBI" id="CHEBI:29105"/>
        <note>catalytic</note>
    </ligand>
</feature>
<dbReference type="InterPro" id="IPR017050">
    <property type="entry name" value="Metallopeptidase_nem"/>
</dbReference>
<evidence type="ECO:0000259" key="16">
    <source>
        <dbReference type="PROSITE" id="PS51864"/>
    </source>
</evidence>
<dbReference type="PROSITE" id="PS01180">
    <property type="entry name" value="CUB"/>
    <property type="match status" value="1"/>
</dbReference>
<keyword evidence="10" id="KW-0325">Glycoprotein</keyword>
<dbReference type="CDD" id="cd00041">
    <property type="entry name" value="CUB"/>
    <property type="match status" value="1"/>
</dbReference>
<dbReference type="OrthoDB" id="431034at2759"/>
<dbReference type="SMART" id="SM00235">
    <property type="entry name" value="ZnMc"/>
    <property type="match status" value="1"/>
</dbReference>
<reference evidence="17" key="1">
    <citation type="submission" date="2022-03" db="EMBL/GenBank/DDBJ databases">
        <authorList>
            <person name="Martin C."/>
        </authorList>
    </citation>
    <scope>NUCLEOTIDE SEQUENCE</scope>
</reference>
<keyword evidence="3 12" id="KW-0645">Protease</keyword>
<dbReference type="InterPro" id="IPR036383">
    <property type="entry name" value="TSP1_rpt_sf"/>
</dbReference>
<evidence type="ECO:0000256" key="3">
    <source>
        <dbReference type="ARBA" id="ARBA00022670"/>
    </source>
</evidence>
<organism evidence="17 18">
    <name type="scientific">Owenia fusiformis</name>
    <name type="common">Polychaete worm</name>
    <dbReference type="NCBI Taxonomy" id="6347"/>
    <lineage>
        <taxon>Eukaryota</taxon>
        <taxon>Metazoa</taxon>
        <taxon>Spiralia</taxon>
        <taxon>Lophotrochozoa</taxon>
        <taxon>Annelida</taxon>
        <taxon>Polychaeta</taxon>
        <taxon>Sedentaria</taxon>
        <taxon>Canalipalpata</taxon>
        <taxon>Sabellida</taxon>
        <taxon>Oweniida</taxon>
        <taxon>Oweniidae</taxon>
        <taxon>Owenia</taxon>
    </lineage>
</organism>
<evidence type="ECO:0000256" key="4">
    <source>
        <dbReference type="ARBA" id="ARBA00022723"/>
    </source>
</evidence>
<dbReference type="InterPro" id="IPR000884">
    <property type="entry name" value="TSP1_rpt"/>
</dbReference>
<dbReference type="GO" id="GO:0006508">
    <property type="term" value="P:proteolysis"/>
    <property type="evidence" value="ECO:0007669"/>
    <property type="project" value="UniProtKB-KW"/>
</dbReference>
<dbReference type="InterPro" id="IPR006026">
    <property type="entry name" value="Peptidase_Metallo"/>
</dbReference>
<dbReference type="InterPro" id="IPR000859">
    <property type="entry name" value="CUB_dom"/>
</dbReference>
<dbReference type="Pfam" id="PF00431">
    <property type="entry name" value="CUB"/>
    <property type="match status" value="1"/>
</dbReference>
<keyword evidence="9" id="KW-1015">Disulfide bond</keyword>
<evidence type="ECO:0000256" key="5">
    <source>
        <dbReference type="ARBA" id="ARBA00022729"/>
    </source>
</evidence>